<keyword evidence="7" id="KW-1185">Reference proteome</keyword>
<evidence type="ECO:0000256" key="3">
    <source>
        <dbReference type="ARBA" id="ARBA00022490"/>
    </source>
</evidence>
<feature type="compositionally biased region" description="Acidic residues" evidence="5">
    <location>
        <begin position="76"/>
        <end position="91"/>
    </location>
</feature>
<dbReference type="AlphaFoldDB" id="A0AAV4RQ83"/>
<dbReference type="Gene3D" id="2.30.29.30">
    <property type="entry name" value="Pleckstrin-homology domain (PH domain)/Phosphotyrosine-binding domain (PTB)"/>
    <property type="match status" value="1"/>
</dbReference>
<dbReference type="InterPro" id="IPR039924">
    <property type="entry name" value="ICln/Lot5/Saf5"/>
</dbReference>
<dbReference type="Proteomes" id="UP001054837">
    <property type="component" value="Unassembled WGS sequence"/>
</dbReference>
<dbReference type="Pfam" id="PF03517">
    <property type="entry name" value="Voldacs"/>
    <property type="match status" value="1"/>
</dbReference>
<dbReference type="GO" id="GO:0005737">
    <property type="term" value="C:cytoplasm"/>
    <property type="evidence" value="ECO:0007669"/>
    <property type="project" value="UniProtKB-SubCell"/>
</dbReference>
<evidence type="ECO:0000313" key="6">
    <source>
        <dbReference type="EMBL" id="GIY22257.1"/>
    </source>
</evidence>
<gene>
    <name evidence="6" type="ORF">CDAR_374771</name>
</gene>
<protein>
    <recommendedName>
        <fullName evidence="8">Methylosome subunit pICln</fullName>
    </recommendedName>
</protein>
<evidence type="ECO:0000313" key="7">
    <source>
        <dbReference type="Proteomes" id="UP001054837"/>
    </source>
</evidence>
<name>A0AAV4RQ83_9ARAC</name>
<evidence type="ECO:0000256" key="2">
    <source>
        <dbReference type="ARBA" id="ARBA00004496"/>
    </source>
</evidence>
<evidence type="ECO:0000256" key="5">
    <source>
        <dbReference type="SAM" id="MobiDB-lite"/>
    </source>
</evidence>
<reference evidence="6 7" key="1">
    <citation type="submission" date="2021-06" db="EMBL/GenBank/DDBJ databases">
        <title>Caerostris darwini draft genome.</title>
        <authorList>
            <person name="Kono N."/>
            <person name="Arakawa K."/>
        </authorList>
    </citation>
    <scope>NUCLEOTIDE SEQUENCE [LARGE SCALE GENOMIC DNA]</scope>
</reference>
<accession>A0AAV4RQ83</accession>
<proteinExistence type="predicted"/>
<feature type="region of interest" description="Disordered" evidence="5">
    <location>
        <begin position="73"/>
        <end position="123"/>
    </location>
</feature>
<evidence type="ECO:0000256" key="1">
    <source>
        <dbReference type="ARBA" id="ARBA00004123"/>
    </source>
</evidence>
<comment type="subcellular location">
    <subcellularLocation>
        <location evidence="2">Cytoplasm</location>
    </subcellularLocation>
    <subcellularLocation>
        <location evidence="1">Nucleus</location>
    </subcellularLocation>
</comment>
<keyword evidence="4" id="KW-0539">Nucleus</keyword>
<dbReference type="EMBL" id="BPLQ01006428">
    <property type="protein sequence ID" value="GIY22257.1"/>
    <property type="molecule type" value="Genomic_DNA"/>
</dbReference>
<sequence length="123" mass="13999">MYLCHHFFSELEDLSSSETVQLEGAMNSMNVNECDGDDIDDEEMDPNLLYLVPDNKNSLDDMFKAITICQNLNPEEPCEDDDDDDGFDDLPFDIQVASGELEDYENGDEEFSDMDEGQFEDAE</sequence>
<feature type="compositionally biased region" description="Acidic residues" evidence="5">
    <location>
        <begin position="100"/>
        <end position="123"/>
    </location>
</feature>
<organism evidence="6 7">
    <name type="scientific">Caerostris darwini</name>
    <dbReference type="NCBI Taxonomy" id="1538125"/>
    <lineage>
        <taxon>Eukaryota</taxon>
        <taxon>Metazoa</taxon>
        <taxon>Ecdysozoa</taxon>
        <taxon>Arthropoda</taxon>
        <taxon>Chelicerata</taxon>
        <taxon>Arachnida</taxon>
        <taxon>Araneae</taxon>
        <taxon>Araneomorphae</taxon>
        <taxon>Entelegynae</taxon>
        <taxon>Araneoidea</taxon>
        <taxon>Araneidae</taxon>
        <taxon>Caerostris</taxon>
    </lineage>
</organism>
<evidence type="ECO:0008006" key="8">
    <source>
        <dbReference type="Google" id="ProtNLM"/>
    </source>
</evidence>
<evidence type="ECO:0000256" key="4">
    <source>
        <dbReference type="ARBA" id="ARBA00023242"/>
    </source>
</evidence>
<keyword evidence="3" id="KW-0963">Cytoplasm</keyword>
<dbReference type="GO" id="GO:0005634">
    <property type="term" value="C:nucleus"/>
    <property type="evidence" value="ECO:0007669"/>
    <property type="project" value="UniProtKB-SubCell"/>
</dbReference>
<comment type="caution">
    <text evidence="6">The sequence shown here is derived from an EMBL/GenBank/DDBJ whole genome shotgun (WGS) entry which is preliminary data.</text>
</comment>
<dbReference type="InterPro" id="IPR011993">
    <property type="entry name" value="PH-like_dom_sf"/>
</dbReference>